<evidence type="ECO:0000313" key="6">
    <source>
        <dbReference type="EMBL" id="SDR77754.1"/>
    </source>
</evidence>
<dbReference type="SUPFAM" id="SSF48498">
    <property type="entry name" value="Tetracyclin repressor-like, C-terminal domain"/>
    <property type="match status" value="1"/>
</dbReference>
<evidence type="ECO:0000256" key="1">
    <source>
        <dbReference type="ARBA" id="ARBA00023015"/>
    </source>
</evidence>
<organism evidence="6 7">
    <name type="scientific">Paraoerskovia marina</name>
    <dbReference type="NCBI Taxonomy" id="545619"/>
    <lineage>
        <taxon>Bacteria</taxon>
        <taxon>Bacillati</taxon>
        <taxon>Actinomycetota</taxon>
        <taxon>Actinomycetes</taxon>
        <taxon>Micrococcales</taxon>
        <taxon>Cellulomonadaceae</taxon>
        <taxon>Paraoerskovia</taxon>
    </lineage>
</organism>
<dbReference type="Pfam" id="PF00440">
    <property type="entry name" value="TetR_N"/>
    <property type="match status" value="1"/>
</dbReference>
<dbReference type="PRINTS" id="PR00455">
    <property type="entry name" value="HTHTETR"/>
</dbReference>
<evidence type="ECO:0000256" key="3">
    <source>
        <dbReference type="ARBA" id="ARBA00023163"/>
    </source>
</evidence>
<dbReference type="STRING" id="545619.SAMN04489860_0021"/>
<dbReference type="InterPro" id="IPR011075">
    <property type="entry name" value="TetR_C"/>
</dbReference>
<name>A0A1H1LT07_9CELL</name>
<dbReference type="GO" id="GO:0003677">
    <property type="term" value="F:DNA binding"/>
    <property type="evidence" value="ECO:0007669"/>
    <property type="project" value="UniProtKB-UniRule"/>
</dbReference>
<gene>
    <name evidence="6" type="ORF">SAMN04489860_0021</name>
</gene>
<keyword evidence="7" id="KW-1185">Reference proteome</keyword>
<dbReference type="OrthoDB" id="3196926at2"/>
<sequence>MSTPQTLPAPGVRSRLLAAADELFYAEGIHAVGIDRVIAEAGAAKASLYHHFGGKDGLVVAYLDARSERFHAGLGARLSDAGGPARARIGRVFDGLWESASGTSFHGCPFINAAAEYPTADHPVRHAVRRHRERFASTLGEQLQLGGTQADPALVTALALAYDGAMVTAQVESPRSARAGTEAILDALLGKASTTAR</sequence>
<dbReference type="InterPro" id="IPR009057">
    <property type="entry name" value="Homeodomain-like_sf"/>
</dbReference>
<dbReference type="AlphaFoldDB" id="A0A1H1LT07"/>
<feature type="DNA-binding region" description="H-T-H motif" evidence="4">
    <location>
        <begin position="33"/>
        <end position="52"/>
    </location>
</feature>
<reference evidence="6 7" key="1">
    <citation type="submission" date="2016-10" db="EMBL/GenBank/DDBJ databases">
        <authorList>
            <person name="de Groot N.N."/>
        </authorList>
    </citation>
    <scope>NUCLEOTIDE SEQUENCE [LARGE SCALE GENOMIC DNA]</scope>
    <source>
        <strain evidence="6 7">DSM 22126</strain>
    </source>
</reference>
<dbReference type="eggNOG" id="COG1309">
    <property type="taxonomic scope" value="Bacteria"/>
</dbReference>
<dbReference type="EMBL" id="LT629776">
    <property type="protein sequence ID" value="SDR77754.1"/>
    <property type="molecule type" value="Genomic_DNA"/>
</dbReference>
<evidence type="ECO:0000256" key="4">
    <source>
        <dbReference type="PROSITE-ProRule" id="PRU00335"/>
    </source>
</evidence>
<evidence type="ECO:0000259" key="5">
    <source>
        <dbReference type="PROSITE" id="PS50977"/>
    </source>
</evidence>
<accession>A0A1H1LT07</accession>
<evidence type="ECO:0000313" key="7">
    <source>
        <dbReference type="Proteomes" id="UP000185663"/>
    </source>
</evidence>
<keyword evidence="1" id="KW-0805">Transcription regulation</keyword>
<feature type="domain" description="HTH tetR-type" evidence="5">
    <location>
        <begin position="10"/>
        <end position="70"/>
    </location>
</feature>
<dbReference type="InterPro" id="IPR036271">
    <property type="entry name" value="Tet_transcr_reg_TetR-rel_C_sf"/>
</dbReference>
<dbReference type="PROSITE" id="PS50977">
    <property type="entry name" value="HTH_TETR_2"/>
    <property type="match status" value="1"/>
</dbReference>
<dbReference type="Proteomes" id="UP000185663">
    <property type="component" value="Chromosome I"/>
</dbReference>
<proteinExistence type="predicted"/>
<dbReference type="PANTHER" id="PTHR47506">
    <property type="entry name" value="TRANSCRIPTIONAL REGULATORY PROTEIN"/>
    <property type="match status" value="1"/>
</dbReference>
<evidence type="ECO:0000256" key="2">
    <source>
        <dbReference type="ARBA" id="ARBA00023125"/>
    </source>
</evidence>
<protein>
    <submittedName>
        <fullName evidence="6">DNA-binding transcriptional regulator, AcrR family</fullName>
    </submittedName>
</protein>
<keyword evidence="2 4" id="KW-0238">DNA-binding</keyword>
<dbReference type="SUPFAM" id="SSF46689">
    <property type="entry name" value="Homeodomain-like"/>
    <property type="match status" value="1"/>
</dbReference>
<dbReference type="RefSeq" id="WP_157270191.1">
    <property type="nucleotide sequence ID" value="NZ_LT629776.1"/>
</dbReference>
<dbReference type="Gene3D" id="1.10.357.10">
    <property type="entry name" value="Tetracycline Repressor, domain 2"/>
    <property type="match status" value="1"/>
</dbReference>
<keyword evidence="3" id="KW-0804">Transcription</keyword>
<dbReference type="InterPro" id="IPR001647">
    <property type="entry name" value="HTH_TetR"/>
</dbReference>
<dbReference type="Pfam" id="PF16925">
    <property type="entry name" value="TetR_C_13"/>
    <property type="match status" value="1"/>
</dbReference>
<dbReference type="PANTHER" id="PTHR47506:SF3">
    <property type="entry name" value="HTH-TYPE TRANSCRIPTIONAL REGULATOR LMRA"/>
    <property type="match status" value="1"/>
</dbReference>